<dbReference type="Proteomes" id="UP000064912">
    <property type="component" value="Chromosome"/>
</dbReference>
<dbReference type="AlphaFoldDB" id="A0A0D6AZ36"/>
<name>A0A0D6AZ36_RHOSU</name>
<dbReference type="Gene3D" id="3.40.50.1820">
    <property type="entry name" value="alpha/beta hydrolase"/>
    <property type="match status" value="1"/>
</dbReference>
<organism evidence="1 2">
    <name type="scientific">Rhodovulum sulfidophilum</name>
    <name type="common">Rhodobacter sulfidophilus</name>
    <dbReference type="NCBI Taxonomy" id="35806"/>
    <lineage>
        <taxon>Bacteria</taxon>
        <taxon>Pseudomonadati</taxon>
        <taxon>Pseudomonadota</taxon>
        <taxon>Alphaproteobacteria</taxon>
        <taxon>Rhodobacterales</taxon>
        <taxon>Paracoccaceae</taxon>
        <taxon>Rhodovulum</taxon>
    </lineage>
</organism>
<accession>A0A0D6AZ36</accession>
<dbReference type="KEGG" id="rsu:NHU_00972"/>
<dbReference type="PATRIC" id="fig|35806.4.peg.993"/>
<protein>
    <recommendedName>
        <fullName evidence="3">Alpha/beta hydrolase</fullName>
    </recommendedName>
</protein>
<dbReference type="InterPro" id="IPR029058">
    <property type="entry name" value="AB_hydrolase_fold"/>
</dbReference>
<proteinExistence type="predicted"/>
<evidence type="ECO:0000313" key="2">
    <source>
        <dbReference type="Proteomes" id="UP000064912"/>
    </source>
</evidence>
<dbReference type="SUPFAM" id="SSF53474">
    <property type="entry name" value="alpha/beta-Hydrolases"/>
    <property type="match status" value="1"/>
</dbReference>
<evidence type="ECO:0000313" key="1">
    <source>
        <dbReference type="EMBL" id="BAQ68137.1"/>
    </source>
</evidence>
<reference evidence="1 2" key="1">
    <citation type="submission" date="2015-02" db="EMBL/GenBank/DDBJ databases">
        <title>Genome sequene of Rhodovulum sulfidophilum DSM 2351.</title>
        <authorList>
            <person name="Nagao N."/>
        </authorList>
    </citation>
    <scope>NUCLEOTIDE SEQUENCE [LARGE SCALE GENOMIC DNA]</scope>
    <source>
        <strain evidence="1 2">DSM 2351</strain>
    </source>
</reference>
<gene>
    <name evidence="1" type="ORF">NHU_00972</name>
</gene>
<sequence length="314" mass="33882">MPLIQVNAAGERPEPQGWEARLGPLLDRALEGLAPRAPVAVLIHGLKFSLSDPAQSPHRHILALEPEDRCWKAVSWPRALGFTGQGRAEGLCIAFGWEAGRNVWRAYDEAPRAGLALARLVEAIRVRAPGRRVDLLAHSLGARVALSAMGALDEAAVGHAVLMAPAEFASAARPALCSAAGRQARVLNVTSGENDLYDWLLERFVARRGGGPTLGRGLGRTEANWTDLRIDDADTLAALARLGHPVAPPERRICHWSPYARPGMLGLYAALIRGELPYDLLRARLPEAQAARWSRLLGLPRVELPLPFAGNAPS</sequence>
<dbReference type="eggNOG" id="COG1075">
    <property type="taxonomic scope" value="Bacteria"/>
</dbReference>
<dbReference type="EMBL" id="AP014800">
    <property type="protein sequence ID" value="BAQ68137.1"/>
    <property type="molecule type" value="Genomic_DNA"/>
</dbReference>
<evidence type="ECO:0008006" key="3">
    <source>
        <dbReference type="Google" id="ProtNLM"/>
    </source>
</evidence>